<name>A0A1F7J1Z3_9BACT</name>
<comment type="caution">
    <text evidence="2">The sequence shown here is derived from an EMBL/GenBank/DDBJ whole genome shotgun (WGS) entry which is preliminary data.</text>
</comment>
<gene>
    <name evidence="2" type="ORF">A3B50_04210</name>
</gene>
<reference evidence="2 3" key="1">
    <citation type="journal article" date="2016" name="Nat. Commun.">
        <title>Thousands of microbial genomes shed light on interconnected biogeochemical processes in an aquifer system.</title>
        <authorList>
            <person name="Anantharaman K."/>
            <person name="Brown C.T."/>
            <person name="Hug L.A."/>
            <person name="Sharon I."/>
            <person name="Castelle C.J."/>
            <person name="Probst A.J."/>
            <person name="Thomas B.C."/>
            <person name="Singh A."/>
            <person name="Wilkins M.J."/>
            <person name="Karaoz U."/>
            <person name="Brodie E.L."/>
            <person name="Williams K.H."/>
            <person name="Hubbard S.S."/>
            <person name="Banfield J.F."/>
        </authorList>
    </citation>
    <scope>NUCLEOTIDE SEQUENCE [LARGE SCALE GENOMIC DNA]</scope>
</reference>
<protein>
    <submittedName>
        <fullName evidence="2">Uncharacterized protein</fullName>
    </submittedName>
</protein>
<dbReference type="Proteomes" id="UP000178558">
    <property type="component" value="Unassembled WGS sequence"/>
</dbReference>
<feature type="region of interest" description="Disordered" evidence="1">
    <location>
        <begin position="155"/>
        <end position="174"/>
    </location>
</feature>
<dbReference type="AlphaFoldDB" id="A0A1F7J1Z3"/>
<dbReference type="EMBL" id="MGAQ01000029">
    <property type="protein sequence ID" value="OGK49628.1"/>
    <property type="molecule type" value="Genomic_DNA"/>
</dbReference>
<sequence>MNKIVGVSLGVLVVLITLTLFLSNLSNKKNNSQQVAVTPIPTSVIDSSSSPKSQNLDDTVKNKNQGLLPNQQKELDAFKQKLPYSSPDFDVAYNGKLDTFIVSIKTTNGGEALKDFLAQNSVLDVYLGGSNVFAVGEGTTDNIASRLQEDLFNGREIEEKTNGLESTPPGGKTEQQKDIALLTTMTDNLLNMGKPTPAGESPAGKGNVNYPSTLGGSNQLGYYQMPNPPAGEYVFSSGTCPAQRWGKKRTCWCYLHCLTSMDEKISRFETPSRRPQCFGSQFP</sequence>
<proteinExistence type="predicted"/>
<feature type="region of interest" description="Disordered" evidence="1">
    <location>
        <begin position="44"/>
        <end position="64"/>
    </location>
</feature>
<organism evidence="2 3">
    <name type="scientific">Candidatus Roizmanbacteria bacterium RIFCSPLOWO2_01_FULL_40_42</name>
    <dbReference type="NCBI Taxonomy" id="1802066"/>
    <lineage>
        <taxon>Bacteria</taxon>
        <taxon>Candidatus Roizmaniibacteriota</taxon>
    </lineage>
</organism>
<evidence type="ECO:0000313" key="3">
    <source>
        <dbReference type="Proteomes" id="UP000178558"/>
    </source>
</evidence>
<accession>A0A1F7J1Z3</accession>
<evidence type="ECO:0000313" key="2">
    <source>
        <dbReference type="EMBL" id="OGK49628.1"/>
    </source>
</evidence>
<evidence type="ECO:0000256" key="1">
    <source>
        <dbReference type="SAM" id="MobiDB-lite"/>
    </source>
</evidence>